<keyword evidence="1" id="KW-0175">Coiled coil</keyword>
<evidence type="ECO:0000313" key="3">
    <source>
        <dbReference type="EMBL" id="GLB39693.1"/>
    </source>
</evidence>
<keyword evidence="3" id="KW-0479">Metal-binding</keyword>
<evidence type="ECO:0000313" key="4">
    <source>
        <dbReference type="Proteomes" id="UP001063166"/>
    </source>
</evidence>
<gene>
    <name evidence="3" type="ORF">LshimejAT787_0702030</name>
</gene>
<dbReference type="OrthoDB" id="116827at2759"/>
<sequence>MTCNEGHLFCKECVYTDLLSQKKDIQRQKNKLEALKLEAEEEKARAKEAARERVLRDFEKGQLGLAGGPSASGAKSRSDADESRGTKRKFAFDASTVETLAQEAEEAALRQIEREQAEALRSKLPDFWLPSLTPTYTSSGPPQSLMDVKVQTTCRGGQPTHPIALKHLIPVKFTYFNASTGSSRSTDSTPADIGEKIRKEEAESMCPSCKKHLSNSVLMFVMKPCGHVTSEGERRRGVEERRDRANLWHADSHFGKSEIASLNLHFYFLTRTGHVRQRFLLHACIALNFLHYRELPISTRVTQPGLLVSAIVWLETRNLVVEGTSEGLMDATSHFRWILPSNQHLHCSIHTPVLLHSHLPWLATACIYVP</sequence>
<name>A0A9P3PQF6_LYOSH</name>
<keyword evidence="4" id="KW-1185">Reference proteome</keyword>
<feature type="compositionally biased region" description="Basic and acidic residues" evidence="2">
    <location>
        <begin position="76"/>
        <end position="85"/>
    </location>
</feature>
<organism evidence="3 4">
    <name type="scientific">Lyophyllum shimeji</name>
    <name type="common">Hon-shimeji</name>
    <name type="synonym">Tricholoma shimeji</name>
    <dbReference type="NCBI Taxonomy" id="47721"/>
    <lineage>
        <taxon>Eukaryota</taxon>
        <taxon>Fungi</taxon>
        <taxon>Dikarya</taxon>
        <taxon>Basidiomycota</taxon>
        <taxon>Agaricomycotina</taxon>
        <taxon>Agaricomycetes</taxon>
        <taxon>Agaricomycetidae</taxon>
        <taxon>Agaricales</taxon>
        <taxon>Tricholomatineae</taxon>
        <taxon>Lyophyllaceae</taxon>
        <taxon>Lyophyllum</taxon>
    </lineage>
</organism>
<dbReference type="AlphaFoldDB" id="A0A9P3PQF6"/>
<dbReference type="Proteomes" id="UP001063166">
    <property type="component" value="Unassembled WGS sequence"/>
</dbReference>
<dbReference type="GO" id="GO:0008270">
    <property type="term" value="F:zinc ion binding"/>
    <property type="evidence" value="ECO:0007669"/>
    <property type="project" value="UniProtKB-KW"/>
</dbReference>
<evidence type="ECO:0000256" key="2">
    <source>
        <dbReference type="SAM" id="MobiDB-lite"/>
    </source>
</evidence>
<comment type="caution">
    <text evidence="3">The sequence shown here is derived from an EMBL/GenBank/DDBJ whole genome shotgun (WGS) entry which is preliminary data.</text>
</comment>
<keyword evidence="3" id="KW-0862">Zinc</keyword>
<proteinExistence type="predicted"/>
<dbReference type="EMBL" id="BRPK01000007">
    <property type="protein sequence ID" value="GLB39693.1"/>
    <property type="molecule type" value="Genomic_DNA"/>
</dbReference>
<feature type="coiled-coil region" evidence="1">
    <location>
        <begin position="15"/>
        <end position="57"/>
    </location>
</feature>
<dbReference type="PANTHER" id="PTHR13063">
    <property type="entry name" value="ENOS INTERACTING PROTEIN"/>
    <property type="match status" value="1"/>
</dbReference>
<dbReference type="InterPro" id="IPR016818">
    <property type="entry name" value="NOSIP"/>
</dbReference>
<dbReference type="GO" id="GO:0005634">
    <property type="term" value="C:nucleus"/>
    <property type="evidence" value="ECO:0007669"/>
    <property type="project" value="TreeGrafter"/>
</dbReference>
<dbReference type="GO" id="GO:0061630">
    <property type="term" value="F:ubiquitin protein ligase activity"/>
    <property type="evidence" value="ECO:0007669"/>
    <property type="project" value="InterPro"/>
</dbReference>
<reference evidence="3" key="1">
    <citation type="submission" date="2022-07" db="EMBL/GenBank/DDBJ databases">
        <title>The genome of Lyophyllum shimeji provides insight into the initial evolution of ectomycorrhizal fungal genome.</title>
        <authorList>
            <person name="Kobayashi Y."/>
            <person name="Shibata T."/>
            <person name="Hirakawa H."/>
            <person name="Shigenobu S."/>
            <person name="Nishiyama T."/>
            <person name="Yamada A."/>
            <person name="Hasebe M."/>
            <person name="Kawaguchi M."/>
        </authorList>
    </citation>
    <scope>NUCLEOTIDE SEQUENCE</scope>
    <source>
        <strain evidence="3">AT787</strain>
    </source>
</reference>
<feature type="region of interest" description="Disordered" evidence="2">
    <location>
        <begin position="58"/>
        <end position="87"/>
    </location>
</feature>
<accession>A0A9P3PQF6</accession>
<protein>
    <submittedName>
        <fullName evidence="3">Zinc-finger of nitric oxide synthase-interacting protein</fullName>
    </submittedName>
</protein>
<dbReference type="PANTHER" id="PTHR13063:SF10">
    <property type="entry name" value="NITRIC OXIDE SYNTHASE-INTERACTING PROTEIN"/>
    <property type="match status" value="1"/>
</dbReference>
<evidence type="ECO:0000256" key="1">
    <source>
        <dbReference type="SAM" id="Coils"/>
    </source>
</evidence>
<keyword evidence="3" id="KW-0863">Zinc-finger</keyword>